<dbReference type="Pfam" id="PF17482">
    <property type="entry name" value="Phage_sheath_1C"/>
    <property type="match status" value="1"/>
</dbReference>
<dbReference type="InterPro" id="IPR052042">
    <property type="entry name" value="Tail_sheath_structural"/>
</dbReference>
<sequence>MAEYLSPGVYVEEFDSGPAPMQGVGTSTAGFVGLAEKGPVSGAPVFVSSASDFTRKFGGYLQQSEFGEYRYLAHAVSHFFANGGARAFVMRVAPPDAAVAGLKCGDLSFQAKNPGAWGNKIVVTLSPASKAKTQILADEGEGKYAFKNAADFNVGDVVVLENGSSQEYGVIAAVEGSNVTLEKPFESAQVVDQALLPKVTVRTCEMTVEVKCEDAVETYDNVSFNITTPNFIEKLMAKSELVDVSAAHNTEAVAPIDLVRTAAGCDKETVKLQLSGGLNGTAAALTDGDFIGVDKGPGSRTGIQAFLDNSDVSLMAVPGITAPNVQLSLVAHCENLGSRFAVLDMPKDAKSVSELMEHRNIVDSDYCAMYHPWLEVYDPLDKRNTFIPPSGSVLGIYARSDNTRGVHKAPANETVAKCTGLSVTYNNAEQDMLNPNGVNLIRRFPGQGIRVWGARTASSKPLWKYVNVRRLFIFLEESIKANTNWVVFEPNDELLWIRVRRTIEVFLEGVWKSGALAGSTAADAFFVNIGSATMTQDDIDNGRLICVIGVAPVKPAEFVIFRLTQKTGE</sequence>
<evidence type="ECO:0000313" key="5">
    <source>
        <dbReference type="Proteomes" id="UP000824073"/>
    </source>
</evidence>
<evidence type="ECO:0000259" key="3">
    <source>
        <dbReference type="Pfam" id="PF17482"/>
    </source>
</evidence>
<name>A0A9D1IXX8_9CLOT</name>
<dbReference type="Gene3D" id="3.40.50.11780">
    <property type="match status" value="2"/>
</dbReference>
<reference evidence="4" key="1">
    <citation type="submission" date="2020-10" db="EMBL/GenBank/DDBJ databases">
        <authorList>
            <person name="Gilroy R."/>
        </authorList>
    </citation>
    <scope>NUCLEOTIDE SEQUENCE</scope>
    <source>
        <strain evidence="4">CHK191-8634</strain>
    </source>
</reference>
<dbReference type="PANTHER" id="PTHR35861">
    <property type="match status" value="1"/>
</dbReference>
<dbReference type="AlphaFoldDB" id="A0A9D1IXX8"/>
<accession>A0A9D1IXX8</accession>
<dbReference type="Pfam" id="PF04984">
    <property type="entry name" value="Phage_sheath_1"/>
    <property type="match status" value="1"/>
</dbReference>
<protein>
    <submittedName>
        <fullName evidence="4">Phage tail sheath family protein</fullName>
    </submittedName>
</protein>
<comment type="caution">
    <text evidence="4">The sequence shown here is derived from an EMBL/GenBank/DDBJ whole genome shotgun (WGS) entry which is preliminary data.</text>
</comment>
<evidence type="ECO:0000259" key="2">
    <source>
        <dbReference type="Pfam" id="PF04984"/>
    </source>
</evidence>
<dbReference type="PANTHER" id="PTHR35861:SF1">
    <property type="entry name" value="PHAGE TAIL SHEATH PROTEIN"/>
    <property type="match status" value="1"/>
</dbReference>
<comment type="similarity">
    <text evidence="1">Belongs to the myoviridae tail sheath protein family.</text>
</comment>
<organism evidence="4 5">
    <name type="scientific">Candidatus Ventrousia excrementavium</name>
    <dbReference type="NCBI Taxonomy" id="2840961"/>
    <lineage>
        <taxon>Bacteria</taxon>
        <taxon>Bacillati</taxon>
        <taxon>Bacillota</taxon>
        <taxon>Clostridia</taxon>
        <taxon>Eubacteriales</taxon>
        <taxon>Clostridiaceae</taxon>
        <taxon>Clostridiaceae incertae sedis</taxon>
        <taxon>Candidatus Ventrousia</taxon>
    </lineage>
</organism>
<dbReference type="EMBL" id="DVMR01000059">
    <property type="protein sequence ID" value="HIU44204.1"/>
    <property type="molecule type" value="Genomic_DNA"/>
</dbReference>
<evidence type="ECO:0000256" key="1">
    <source>
        <dbReference type="ARBA" id="ARBA00008005"/>
    </source>
</evidence>
<feature type="domain" description="Tail sheath protein subtilisin-like" evidence="2">
    <location>
        <begin position="308"/>
        <end position="457"/>
    </location>
</feature>
<gene>
    <name evidence="4" type="ORF">IAB67_07920</name>
</gene>
<reference evidence="4" key="2">
    <citation type="journal article" date="2021" name="PeerJ">
        <title>Extensive microbial diversity within the chicken gut microbiome revealed by metagenomics and culture.</title>
        <authorList>
            <person name="Gilroy R."/>
            <person name="Ravi A."/>
            <person name="Getino M."/>
            <person name="Pursley I."/>
            <person name="Horton D.L."/>
            <person name="Alikhan N.F."/>
            <person name="Baker D."/>
            <person name="Gharbi K."/>
            <person name="Hall N."/>
            <person name="Watson M."/>
            <person name="Adriaenssens E.M."/>
            <person name="Foster-Nyarko E."/>
            <person name="Jarju S."/>
            <person name="Secka A."/>
            <person name="Antonio M."/>
            <person name="Oren A."/>
            <person name="Chaudhuri R.R."/>
            <person name="La Ragione R."/>
            <person name="Hildebrand F."/>
            <person name="Pallen M.J."/>
        </authorList>
    </citation>
    <scope>NUCLEOTIDE SEQUENCE</scope>
    <source>
        <strain evidence="4">CHK191-8634</strain>
    </source>
</reference>
<dbReference type="InterPro" id="IPR035089">
    <property type="entry name" value="Phage_sheath_subtilisin"/>
</dbReference>
<feature type="domain" description="Tail sheath protein C-terminal" evidence="3">
    <location>
        <begin position="459"/>
        <end position="564"/>
    </location>
</feature>
<evidence type="ECO:0000313" key="4">
    <source>
        <dbReference type="EMBL" id="HIU44204.1"/>
    </source>
</evidence>
<proteinExistence type="inferred from homology"/>
<dbReference type="InterPro" id="IPR020287">
    <property type="entry name" value="Tail_sheath_C"/>
</dbReference>
<dbReference type="Proteomes" id="UP000824073">
    <property type="component" value="Unassembled WGS sequence"/>
</dbReference>